<keyword evidence="2" id="KW-1185">Reference proteome</keyword>
<dbReference type="Proteomes" id="UP000322887">
    <property type="component" value="Chromosome"/>
</dbReference>
<proteinExistence type="predicted"/>
<organism evidence="1 2">
    <name type="scientific">Gimesia maris</name>
    <dbReference type="NCBI Taxonomy" id="122"/>
    <lineage>
        <taxon>Bacteria</taxon>
        <taxon>Pseudomonadati</taxon>
        <taxon>Planctomycetota</taxon>
        <taxon>Planctomycetia</taxon>
        <taxon>Planctomycetales</taxon>
        <taxon>Planctomycetaceae</taxon>
        <taxon>Gimesia</taxon>
    </lineage>
</organism>
<reference evidence="1 2" key="1">
    <citation type="submission" date="2019-08" db="EMBL/GenBank/DDBJ databases">
        <title>Deep-cultivation of Planctomycetes and their phenomic and genomic characterization uncovers novel biology.</title>
        <authorList>
            <person name="Wiegand S."/>
            <person name="Jogler M."/>
            <person name="Boedeker C."/>
            <person name="Pinto D."/>
            <person name="Vollmers J."/>
            <person name="Rivas-Marin E."/>
            <person name="Kohn T."/>
            <person name="Peeters S.H."/>
            <person name="Heuer A."/>
            <person name="Rast P."/>
            <person name="Oberbeckmann S."/>
            <person name="Bunk B."/>
            <person name="Jeske O."/>
            <person name="Meyerdierks A."/>
            <person name="Storesund J.E."/>
            <person name="Kallscheuer N."/>
            <person name="Luecker S."/>
            <person name="Lage O.M."/>
            <person name="Pohl T."/>
            <person name="Merkel B.J."/>
            <person name="Hornburger P."/>
            <person name="Mueller R.-W."/>
            <person name="Bruemmer F."/>
            <person name="Labrenz M."/>
            <person name="Spormann A.M."/>
            <person name="Op den Camp H."/>
            <person name="Overmann J."/>
            <person name="Amann R."/>
            <person name="Jetten M.S.M."/>
            <person name="Mascher T."/>
            <person name="Medema M.H."/>
            <person name="Devos D.P."/>
            <person name="Kaster A.-K."/>
            <person name="Ovreas L."/>
            <person name="Rohde M."/>
            <person name="Galperin M.Y."/>
            <person name="Jogler C."/>
        </authorList>
    </citation>
    <scope>NUCLEOTIDE SEQUENCE [LARGE SCALE GENOMIC DNA]</scope>
    <source>
        <strain evidence="1 2">DSM 8797</strain>
    </source>
</reference>
<gene>
    <name evidence="1" type="ORF">GmarT_19220</name>
</gene>
<evidence type="ECO:0000313" key="1">
    <source>
        <dbReference type="EMBL" id="QEG16061.1"/>
    </source>
</evidence>
<accession>A0ABX5YK20</accession>
<evidence type="ECO:0000313" key="2">
    <source>
        <dbReference type="Proteomes" id="UP000322887"/>
    </source>
</evidence>
<sequence length="79" mass="9064">MAYSERVLVSFLPTDLFNLAEKFRDHIGIKCPSEQEILLQMMSQSEQKILNFYQIPDFAFLNLISTHLDQSESLIAQGA</sequence>
<protein>
    <submittedName>
        <fullName evidence="1">Uncharacterized protein</fullName>
    </submittedName>
</protein>
<dbReference type="EMBL" id="CP042910">
    <property type="protein sequence ID" value="QEG16061.1"/>
    <property type="molecule type" value="Genomic_DNA"/>
</dbReference>
<name>A0ABX5YK20_9PLAN</name>